<evidence type="ECO:0000313" key="2">
    <source>
        <dbReference type="Proteomes" id="UP001223802"/>
    </source>
</evidence>
<evidence type="ECO:0000313" key="1">
    <source>
        <dbReference type="EMBL" id="WMC09877.1"/>
    </source>
</evidence>
<dbReference type="EMBL" id="CP118224">
    <property type="protein sequence ID" value="WMC09877.1"/>
    <property type="molecule type" value="Genomic_DNA"/>
</dbReference>
<sequence>MKKALSVNSGLLMMAERTGLEPATLESPLFIRKGRNLLLTEVARDYLTEIRPSLQAIGRATAIASQKKNRETLTIAAPPSLTTK</sequence>
<name>A0AA50QB48_9GAMM</name>
<organism evidence="1 2">
    <name type="scientific">Oceanimonas pelagia</name>
    <dbReference type="NCBI Taxonomy" id="3028314"/>
    <lineage>
        <taxon>Bacteria</taxon>
        <taxon>Pseudomonadati</taxon>
        <taxon>Pseudomonadota</taxon>
        <taxon>Gammaproteobacteria</taxon>
        <taxon>Aeromonadales</taxon>
        <taxon>Aeromonadaceae</taxon>
        <taxon>Oceanimonas</taxon>
    </lineage>
</organism>
<keyword evidence="2" id="KW-1185">Reference proteome</keyword>
<gene>
    <name evidence="1" type="ORF">PU634_12250</name>
</gene>
<dbReference type="RefSeq" id="WP_306761093.1">
    <property type="nucleotide sequence ID" value="NZ_CP118224.1"/>
</dbReference>
<dbReference type="AlphaFoldDB" id="A0AA50QB48"/>
<accession>A0AA50QB48</accession>
<protein>
    <submittedName>
        <fullName evidence="1">Uncharacterized protein</fullName>
    </submittedName>
</protein>
<dbReference type="KEGG" id="ope:PU634_12250"/>
<dbReference type="Proteomes" id="UP001223802">
    <property type="component" value="Chromosome"/>
</dbReference>
<proteinExistence type="predicted"/>
<reference evidence="1 2" key="1">
    <citation type="submission" date="2023-02" db="EMBL/GenBank/DDBJ databases">
        <title>Complete genome sequence of a novel bacterium Oceanimonas sp. NTOU-MSR1 isolated from marine coast sediment.</title>
        <authorList>
            <person name="Yang H.-T."/>
            <person name="Chen Y.-L."/>
            <person name="Ho Y.-N."/>
        </authorList>
    </citation>
    <scope>NUCLEOTIDE SEQUENCE [LARGE SCALE GENOMIC DNA]</scope>
    <source>
        <strain evidence="1 2">NTOU-MSR1</strain>
    </source>
</reference>